<proteinExistence type="predicted"/>
<gene>
    <name evidence="1" type="ORF">QAD02_017629</name>
</gene>
<evidence type="ECO:0000313" key="1">
    <source>
        <dbReference type="EMBL" id="KAJ8681837.1"/>
    </source>
</evidence>
<reference evidence="1" key="1">
    <citation type="submission" date="2023-04" db="EMBL/GenBank/DDBJ databases">
        <title>A chromosome-level genome assembly of the parasitoid wasp Eretmocerus hayati.</title>
        <authorList>
            <person name="Zhong Y."/>
            <person name="Liu S."/>
            <person name="Liu Y."/>
        </authorList>
    </citation>
    <scope>NUCLEOTIDE SEQUENCE</scope>
    <source>
        <strain evidence="1">ZJU_SS_LIU_2023</strain>
    </source>
</reference>
<evidence type="ECO:0000313" key="2">
    <source>
        <dbReference type="Proteomes" id="UP001239111"/>
    </source>
</evidence>
<keyword evidence="2" id="KW-1185">Reference proteome</keyword>
<protein>
    <submittedName>
        <fullName evidence="1">Uncharacterized protein</fullName>
    </submittedName>
</protein>
<sequence length="662" mass="74065">MDDWNRILIGPSEIIKDRLYFVTVTSPDKAKNTTNTHYFTVDDELSYENFYLDFGPLNLGMVYRYCQKLDKKLKAISLARKKIVHYTTMDPEKRVNAAFLMACYSIIYLKKTAEEAYNCLTASPNSPPFKMFRDASMGEPCYQISLRVCIDAMYKCHQLGFFNFNDFNLKEYEHFERVENGDLNWILPGKFIAFCGPHANSHYDDGYMLHAPESYFKYFRRHNVTTIVRLNKKCYDAASFTDAGFDHRDLFFVDGSPPTLSIVRQFLKISEKTSGAVAVHCKAGLGRTGTLIACYMMKHYHLSALESIAWIRICRPGSVIGHQQKWLEDKEEYLHQLVKEPLRPENGNPVHAYGIYSKIAVEVDSSSVKPRNPLHLQDNVSGIMHRVDGIRLEDSNLPQTPKTPIRLSVLTQGDKLNQIKARRTLSPNVNSPSNATSIPVVHPYLGPLLQNRGQKGVSSLITSKDKDTTKRVTVRHKTPSTRSTTAVVIKRKTSALHQTASDRGQRLKSKQQPDDEVNATLVVKEKEKKRPASHQLVPDSATSVRPTRRSPRATGTTTVTDSSSVATTATKIKRCPSDSKLARIQSTRHAGASTRSGASASSATSSHSTEASNFLPTAPPLTTPIITTSSTSAPLFSSSSSTSVPRVSHQRRKAHRVNPIIQ</sequence>
<accession>A0ACC2PHD8</accession>
<organism evidence="1 2">
    <name type="scientific">Eretmocerus hayati</name>
    <dbReference type="NCBI Taxonomy" id="131215"/>
    <lineage>
        <taxon>Eukaryota</taxon>
        <taxon>Metazoa</taxon>
        <taxon>Ecdysozoa</taxon>
        <taxon>Arthropoda</taxon>
        <taxon>Hexapoda</taxon>
        <taxon>Insecta</taxon>
        <taxon>Pterygota</taxon>
        <taxon>Neoptera</taxon>
        <taxon>Endopterygota</taxon>
        <taxon>Hymenoptera</taxon>
        <taxon>Apocrita</taxon>
        <taxon>Proctotrupomorpha</taxon>
        <taxon>Chalcidoidea</taxon>
        <taxon>Aphelinidae</taxon>
        <taxon>Aphelininae</taxon>
        <taxon>Eretmocerus</taxon>
    </lineage>
</organism>
<name>A0ACC2PHD8_9HYME</name>
<dbReference type="EMBL" id="CM056741">
    <property type="protein sequence ID" value="KAJ8681837.1"/>
    <property type="molecule type" value="Genomic_DNA"/>
</dbReference>
<dbReference type="Proteomes" id="UP001239111">
    <property type="component" value="Chromosome 1"/>
</dbReference>
<comment type="caution">
    <text evidence="1">The sequence shown here is derived from an EMBL/GenBank/DDBJ whole genome shotgun (WGS) entry which is preliminary data.</text>
</comment>